<sequence>MLVQKIKIAIIDNGVDEAALGNEISGKVYVNEKKECVYDEADMSRVRFAHGTICAAIIQKYLANSEIYSIRLLNEDGSGLIEHLKPALDWCIEKGIYLVNLSLGTTHFRDKSLIRTLVNHYVSKGMCIVAATSNSGYESYPASFSNIIGVATHSSFFSDSLKRLFLGINILGESEHTLRLYGVASVTQKCNSYAAPFVTAYIGMFFMEQGFQNITKLYKRFSKKETMITISEKVEPDWICCAVIKANIKKSKADYYFDVVGIEEINRADTLIIDNLSDLELATQYRKNVVYVGSEKIKETLDDCFYWCPNKRVQFIDRCTGNEQELDIPIIVFEVSEKIDVAFLLAEFKKDFADREYNIYTAGLEPEYVLYGLEYVPEQCLSKVKTVKEFIYWQTFYMQSDGVLFCISEGKHSLIEPLFSDIDVMVRIENINNIYLAEIQNEDIVVLKISDCEIDKDFVEKVTNCLVRILTEEEDG</sequence>
<dbReference type="InterPro" id="IPR050131">
    <property type="entry name" value="Peptidase_S8_subtilisin-like"/>
</dbReference>
<dbReference type="PROSITE" id="PS51892">
    <property type="entry name" value="SUBTILASE"/>
    <property type="match status" value="1"/>
</dbReference>
<dbReference type="InterPro" id="IPR000209">
    <property type="entry name" value="Peptidase_S8/S53_dom"/>
</dbReference>
<dbReference type="PANTHER" id="PTHR43806">
    <property type="entry name" value="PEPTIDASE S8"/>
    <property type="match status" value="1"/>
</dbReference>
<dbReference type="Proteomes" id="UP000266698">
    <property type="component" value="Unassembled WGS sequence"/>
</dbReference>
<dbReference type="PANTHER" id="PTHR43806:SF11">
    <property type="entry name" value="CEREVISIN-RELATED"/>
    <property type="match status" value="1"/>
</dbReference>
<evidence type="ECO:0000256" key="5">
    <source>
        <dbReference type="PROSITE-ProRule" id="PRU01240"/>
    </source>
</evidence>
<dbReference type="AlphaFoldDB" id="A0A396FAX2"/>
<proteinExistence type="inferred from homology"/>
<comment type="caution">
    <text evidence="7">The sequence shown here is derived from an EMBL/GenBank/DDBJ whole genome shotgun (WGS) entry which is preliminary data.</text>
</comment>
<keyword evidence="2 5" id="KW-0645">Protease</keyword>
<dbReference type="GO" id="GO:0004252">
    <property type="term" value="F:serine-type endopeptidase activity"/>
    <property type="evidence" value="ECO:0007669"/>
    <property type="project" value="UniProtKB-UniRule"/>
</dbReference>
<evidence type="ECO:0000256" key="1">
    <source>
        <dbReference type="ARBA" id="ARBA00011073"/>
    </source>
</evidence>
<feature type="active site" description="Charge relay system" evidence="5">
    <location>
        <position position="12"/>
    </location>
</feature>
<evidence type="ECO:0000313" key="8">
    <source>
        <dbReference type="Proteomes" id="UP000266698"/>
    </source>
</evidence>
<gene>
    <name evidence="7" type="ORF">DW001_16865</name>
</gene>
<evidence type="ECO:0000256" key="3">
    <source>
        <dbReference type="ARBA" id="ARBA00022801"/>
    </source>
</evidence>
<dbReference type="Gene3D" id="3.40.50.200">
    <property type="entry name" value="Peptidase S8/S53 domain"/>
    <property type="match status" value="1"/>
</dbReference>
<evidence type="ECO:0000256" key="2">
    <source>
        <dbReference type="ARBA" id="ARBA00022670"/>
    </source>
</evidence>
<dbReference type="Pfam" id="PF00082">
    <property type="entry name" value="Peptidase_S8"/>
    <property type="match status" value="1"/>
</dbReference>
<accession>A0A396FAX2</accession>
<evidence type="ECO:0000313" key="7">
    <source>
        <dbReference type="EMBL" id="RHL74846.1"/>
    </source>
</evidence>
<dbReference type="EMBL" id="QRPB01000044">
    <property type="protein sequence ID" value="RHL74846.1"/>
    <property type="molecule type" value="Genomic_DNA"/>
</dbReference>
<protein>
    <recommendedName>
        <fullName evidence="6">Peptidase S8/S53 domain-containing protein</fullName>
    </recommendedName>
</protein>
<feature type="active site" description="Charge relay system" evidence="5">
    <location>
        <position position="50"/>
    </location>
</feature>
<dbReference type="GO" id="GO:0006508">
    <property type="term" value="P:proteolysis"/>
    <property type="evidence" value="ECO:0007669"/>
    <property type="project" value="UniProtKB-KW"/>
</dbReference>
<feature type="domain" description="Peptidase S8/S53" evidence="6">
    <location>
        <begin position="5"/>
        <end position="200"/>
    </location>
</feature>
<name>A0A396FAX2_9FIRM</name>
<reference evidence="7 8" key="1">
    <citation type="submission" date="2018-08" db="EMBL/GenBank/DDBJ databases">
        <title>A genome reference for cultivated species of the human gut microbiota.</title>
        <authorList>
            <person name="Zou Y."/>
            <person name="Xue W."/>
            <person name="Luo G."/>
        </authorList>
    </citation>
    <scope>NUCLEOTIDE SEQUENCE [LARGE SCALE GENOMIC DNA]</scope>
    <source>
        <strain evidence="7 8">AF36-2BH</strain>
    </source>
</reference>
<keyword evidence="3 5" id="KW-0378">Hydrolase</keyword>
<evidence type="ECO:0000259" key="6">
    <source>
        <dbReference type="Pfam" id="PF00082"/>
    </source>
</evidence>
<keyword evidence="4 5" id="KW-0720">Serine protease</keyword>
<feature type="active site" description="Charge relay system" evidence="5">
    <location>
        <position position="192"/>
    </location>
</feature>
<dbReference type="SUPFAM" id="SSF52743">
    <property type="entry name" value="Subtilisin-like"/>
    <property type="match status" value="1"/>
</dbReference>
<comment type="similarity">
    <text evidence="1 5">Belongs to the peptidase S8 family.</text>
</comment>
<evidence type="ECO:0000256" key="4">
    <source>
        <dbReference type="ARBA" id="ARBA00022825"/>
    </source>
</evidence>
<dbReference type="InterPro" id="IPR036852">
    <property type="entry name" value="Peptidase_S8/S53_dom_sf"/>
</dbReference>
<organism evidence="7 8">
    <name type="scientific">Agathobacter rectalis</name>
    <dbReference type="NCBI Taxonomy" id="39491"/>
    <lineage>
        <taxon>Bacteria</taxon>
        <taxon>Bacillati</taxon>
        <taxon>Bacillota</taxon>
        <taxon>Clostridia</taxon>
        <taxon>Lachnospirales</taxon>
        <taxon>Lachnospiraceae</taxon>
        <taxon>Agathobacter</taxon>
    </lineage>
</organism>